<dbReference type="SUPFAM" id="SSF47370">
    <property type="entry name" value="Bromodomain"/>
    <property type="match status" value="1"/>
</dbReference>
<evidence type="ECO:0000256" key="3">
    <source>
        <dbReference type="SAM" id="MobiDB-lite"/>
    </source>
</evidence>
<accession>A0AAU9FK12</accession>
<sequence>MDRVGSYTNKIHYIKKNILEGLTNKQYAQLFMRPIDERCRNYEKLTKPMDLGTIINRVQTRCYQSAREVAADLRLVYQNWFALNEQCPVLCRPGIQLQKFVERKLSQMPEGPEFVIRKDPRMTRTSIKDFPWLQSSEPQLDSNQLFFIPEHQTLASRDVNSQYPKRGHSVSDGNEEDSSGPSVSKMMRHSRNSSDSNSVLVSVSASVSVAGSESVDTISNINNPQLEDAPVTSDLQHLASPENKPSSSRSSSSPSSSSSSSSQSGSSSSSSSSSGTDSDSDSD</sequence>
<evidence type="ECO:0000256" key="1">
    <source>
        <dbReference type="ARBA" id="ARBA00023117"/>
    </source>
</evidence>
<proteinExistence type="predicted"/>
<organism evidence="5 6">
    <name type="scientific">Drosophila madeirensis</name>
    <name type="common">Fruit fly</name>
    <dbReference type="NCBI Taxonomy" id="30013"/>
    <lineage>
        <taxon>Eukaryota</taxon>
        <taxon>Metazoa</taxon>
        <taxon>Ecdysozoa</taxon>
        <taxon>Arthropoda</taxon>
        <taxon>Hexapoda</taxon>
        <taxon>Insecta</taxon>
        <taxon>Pterygota</taxon>
        <taxon>Neoptera</taxon>
        <taxon>Endopterygota</taxon>
        <taxon>Diptera</taxon>
        <taxon>Brachycera</taxon>
        <taxon>Muscomorpha</taxon>
        <taxon>Ephydroidea</taxon>
        <taxon>Drosophilidae</taxon>
        <taxon>Drosophila</taxon>
        <taxon>Sophophora</taxon>
    </lineage>
</organism>
<feature type="compositionally biased region" description="Low complexity" evidence="3">
    <location>
        <begin position="246"/>
        <end position="277"/>
    </location>
</feature>
<evidence type="ECO:0000313" key="5">
    <source>
        <dbReference type="EMBL" id="BFF95985.1"/>
    </source>
</evidence>
<dbReference type="InterPro" id="IPR001487">
    <property type="entry name" value="Bromodomain"/>
</dbReference>
<feature type="compositionally biased region" description="Polar residues" evidence="3">
    <location>
        <begin position="216"/>
        <end position="225"/>
    </location>
</feature>
<reference evidence="5 6" key="1">
    <citation type="submission" date="2024-02" db="EMBL/GenBank/DDBJ databases">
        <title>A chromosome-level genome assembly of Drosophila madeirensis, a fruit fly species endemic to Madeira island.</title>
        <authorList>
            <person name="Tomihara K."/>
            <person name="Llopart A."/>
            <person name="Yamamoto D."/>
        </authorList>
    </citation>
    <scope>NUCLEOTIDE SEQUENCE [LARGE SCALE GENOMIC DNA]</scope>
    <source>
        <strain evidence="5 6">RF1</strain>
    </source>
</reference>
<protein>
    <recommendedName>
        <fullName evidence="4">Bromo domain-containing protein</fullName>
    </recommendedName>
</protein>
<keyword evidence="1 2" id="KW-0103">Bromodomain</keyword>
<dbReference type="AlphaFoldDB" id="A0AAU9FK12"/>
<feature type="domain" description="Bromo" evidence="4">
    <location>
        <begin position="42"/>
        <end position="91"/>
    </location>
</feature>
<evidence type="ECO:0000256" key="2">
    <source>
        <dbReference type="PROSITE-ProRule" id="PRU00035"/>
    </source>
</evidence>
<keyword evidence="6" id="KW-1185">Reference proteome</keyword>
<dbReference type="EMBL" id="AP029264">
    <property type="protein sequence ID" value="BFF95985.1"/>
    <property type="molecule type" value="Genomic_DNA"/>
</dbReference>
<dbReference type="PANTHER" id="PTHR45926">
    <property type="entry name" value="OSJNBA0053K19.4 PROTEIN"/>
    <property type="match status" value="1"/>
</dbReference>
<dbReference type="Gene3D" id="1.20.920.10">
    <property type="entry name" value="Bromodomain-like"/>
    <property type="match status" value="1"/>
</dbReference>
<gene>
    <name evidence="5" type="ORF">DMAD_13276</name>
</gene>
<feature type="region of interest" description="Disordered" evidence="3">
    <location>
        <begin position="157"/>
        <end position="199"/>
    </location>
</feature>
<evidence type="ECO:0000313" key="6">
    <source>
        <dbReference type="Proteomes" id="UP001500889"/>
    </source>
</evidence>
<dbReference type="Proteomes" id="UP001500889">
    <property type="component" value="Chromosome U"/>
</dbReference>
<dbReference type="Pfam" id="PF00439">
    <property type="entry name" value="Bromodomain"/>
    <property type="match status" value="1"/>
</dbReference>
<dbReference type="PROSITE" id="PS50014">
    <property type="entry name" value="BROMODOMAIN_2"/>
    <property type="match status" value="1"/>
</dbReference>
<feature type="region of interest" description="Disordered" evidence="3">
    <location>
        <begin position="212"/>
        <end position="283"/>
    </location>
</feature>
<dbReference type="SMART" id="SM00297">
    <property type="entry name" value="BROMO"/>
    <property type="match status" value="1"/>
</dbReference>
<evidence type="ECO:0000259" key="4">
    <source>
        <dbReference type="PROSITE" id="PS50014"/>
    </source>
</evidence>
<dbReference type="InterPro" id="IPR036427">
    <property type="entry name" value="Bromodomain-like_sf"/>
</dbReference>
<name>A0AAU9FK12_DROMD</name>